<name>A0A0A0RP46_9CAUD</name>
<evidence type="ECO:0000313" key="1">
    <source>
        <dbReference type="EMBL" id="AIW03875.1"/>
    </source>
</evidence>
<dbReference type="KEGG" id="vg:24608623"/>
<proteinExistence type="predicted"/>
<dbReference type="Pfam" id="PF18906">
    <property type="entry name" value="Phage_tube_2"/>
    <property type="match status" value="1"/>
</dbReference>
<dbReference type="Proteomes" id="UP000030205">
    <property type="component" value="Segment"/>
</dbReference>
<accession>A0A0A0RP46</accession>
<sequence length="307" mass="33633">MATGSRYSCYYVKEDVSNTTPANAKFTPFRVTSSGLDINIATLESEELRDDAETADFRLGARSVEGTVTGEMSFGTFDDLIAAALRGEWQDNVLKGGIVRQSFTFVDYNADLPSGKYTIYRGCEVNSMTFSLSAENMTTVEFGIVGRSMEIAESLPSGATINARTTTSPMDGFSGRLLENDEEISVITEIGLTVENDIAPRFVVGSKFSIEPSAGRRAVTGTANVYFLDNKLRMKYLDEVETSIKFDLIDPSNPEQKYTVEIPRVKFTEAPRPIDGEGDIMLNMGYRGLLDPTTASSIKITRVLAAE</sequence>
<keyword evidence="2" id="KW-1185">Reference proteome</keyword>
<dbReference type="InterPro" id="IPR044000">
    <property type="entry name" value="Phage_tube_2"/>
</dbReference>
<dbReference type="OrthoDB" id="7671at10239"/>
<reference evidence="1 2" key="1">
    <citation type="submission" date="2014-07" db="EMBL/GenBank/DDBJ databases">
        <title>The Complete Genome of Enterotoxigenic Escherichia coli Siphophage Seurat.</title>
        <authorList>
            <person name="Doan D.P."/>
            <person name="Lessor L.E."/>
            <person name="Hernandez A.C."/>
            <person name="Everett G.F.K."/>
        </authorList>
    </citation>
    <scope>NUCLEOTIDE SEQUENCE [LARGE SCALE GENOMIC DNA]</scope>
</reference>
<organism evidence="1 2">
    <name type="scientific">Escherichia phage Seurat</name>
    <dbReference type="NCBI Taxonomy" id="1540098"/>
    <lineage>
        <taxon>Viruses</taxon>
        <taxon>Duplodnaviria</taxon>
        <taxon>Heunggongvirae</taxon>
        <taxon>Uroviricota</taxon>
        <taxon>Caudoviricetes</taxon>
        <taxon>Queuovirinae</taxon>
        <taxon>Seuratvirus</taxon>
        <taxon>Seuratvirus seurat</taxon>
    </lineage>
</organism>
<dbReference type="RefSeq" id="YP_009151956.1">
    <property type="nucleotide sequence ID" value="NC_027378.1"/>
</dbReference>
<gene>
    <name evidence="1" type="ORF">CPT_Seurat12</name>
</gene>
<dbReference type="EMBL" id="KM236243">
    <property type="protein sequence ID" value="AIW03875.1"/>
    <property type="molecule type" value="Genomic_DNA"/>
</dbReference>
<evidence type="ECO:0000313" key="2">
    <source>
        <dbReference type="Proteomes" id="UP000030205"/>
    </source>
</evidence>
<dbReference type="GeneID" id="24608623"/>
<protein>
    <recommendedName>
        <fullName evidence="3">Tail subunit</fullName>
    </recommendedName>
</protein>
<evidence type="ECO:0008006" key="3">
    <source>
        <dbReference type="Google" id="ProtNLM"/>
    </source>
</evidence>